<dbReference type="PROSITE" id="PS00622">
    <property type="entry name" value="HTH_LUXR_1"/>
    <property type="match status" value="1"/>
</dbReference>
<comment type="caution">
    <text evidence="6">The sequence shown here is derived from an EMBL/GenBank/DDBJ whole genome shotgun (WGS) entry which is preliminary data.</text>
</comment>
<proteinExistence type="predicted"/>
<evidence type="ECO:0000256" key="1">
    <source>
        <dbReference type="ARBA" id="ARBA00022553"/>
    </source>
</evidence>
<dbReference type="InterPro" id="IPR016032">
    <property type="entry name" value="Sig_transdc_resp-reg_C-effctor"/>
</dbReference>
<evidence type="ECO:0000259" key="5">
    <source>
        <dbReference type="PROSITE" id="PS50110"/>
    </source>
</evidence>
<organism evidence="6 7">
    <name type="scientific">Rivihabitans pingtungensis</name>
    <dbReference type="NCBI Taxonomy" id="1054498"/>
    <lineage>
        <taxon>Bacteria</taxon>
        <taxon>Pseudomonadati</taxon>
        <taxon>Pseudomonadota</taxon>
        <taxon>Betaproteobacteria</taxon>
        <taxon>Neisseriales</taxon>
        <taxon>Aquaspirillaceae</taxon>
        <taxon>Rivihabitans</taxon>
    </lineage>
</organism>
<protein>
    <submittedName>
        <fullName evidence="6">LuxR family two component transcriptional regulator</fullName>
    </submittedName>
</protein>
<dbReference type="CDD" id="cd06170">
    <property type="entry name" value="LuxR_C_like"/>
    <property type="match status" value="1"/>
</dbReference>
<dbReference type="SMART" id="SM00421">
    <property type="entry name" value="HTH_LUXR"/>
    <property type="match status" value="1"/>
</dbReference>
<evidence type="ECO:0000256" key="3">
    <source>
        <dbReference type="PROSITE-ProRule" id="PRU00169"/>
    </source>
</evidence>
<dbReference type="InterPro" id="IPR000792">
    <property type="entry name" value="Tscrpt_reg_LuxR_C"/>
</dbReference>
<keyword evidence="2" id="KW-0238">DNA-binding</keyword>
<dbReference type="InterPro" id="IPR001789">
    <property type="entry name" value="Sig_transdc_resp-reg_receiver"/>
</dbReference>
<evidence type="ECO:0000313" key="7">
    <source>
        <dbReference type="Proteomes" id="UP000247555"/>
    </source>
</evidence>
<dbReference type="PROSITE" id="PS50110">
    <property type="entry name" value="RESPONSE_REGULATORY"/>
    <property type="match status" value="1"/>
</dbReference>
<feature type="domain" description="Response regulatory" evidence="5">
    <location>
        <begin position="4"/>
        <end position="122"/>
    </location>
</feature>
<sequence length="217" mass="23193">METTVLIADDHPLFREALRLVVAEALGAEAQTIECASLDEAREQVAHSPNIDLALMDLNMPGMDGLAGLASLRAHMPTLPIIVVSADERHATVDAALRAGVSGFIPKSFSRADMAAAVNAVLDGDIFFPATSDRNTGAPPAYDPGMTDMAARIATLTKQERCILEYLIRGKSNKFVAIELDIAESTVKAHVSSILRKLKVHSRTLAVIKAGPLLQLN</sequence>
<dbReference type="InterPro" id="IPR051015">
    <property type="entry name" value="EvgA-like"/>
</dbReference>
<dbReference type="Pfam" id="PF00072">
    <property type="entry name" value="Response_reg"/>
    <property type="match status" value="1"/>
</dbReference>
<feature type="modified residue" description="4-aspartylphosphate" evidence="3">
    <location>
        <position position="57"/>
    </location>
</feature>
<dbReference type="Pfam" id="PF00196">
    <property type="entry name" value="GerE"/>
    <property type="match status" value="1"/>
</dbReference>
<dbReference type="PANTHER" id="PTHR45566:SF1">
    <property type="entry name" value="HTH-TYPE TRANSCRIPTIONAL REGULATOR YHJB-RELATED"/>
    <property type="match status" value="1"/>
</dbReference>
<dbReference type="GO" id="GO:0006355">
    <property type="term" value="P:regulation of DNA-templated transcription"/>
    <property type="evidence" value="ECO:0007669"/>
    <property type="project" value="InterPro"/>
</dbReference>
<dbReference type="RefSeq" id="WP_110389913.1">
    <property type="nucleotide sequence ID" value="NZ_CALCOA010000059.1"/>
</dbReference>
<dbReference type="PANTHER" id="PTHR45566">
    <property type="entry name" value="HTH-TYPE TRANSCRIPTIONAL REGULATOR YHJB-RELATED"/>
    <property type="match status" value="1"/>
</dbReference>
<feature type="domain" description="HTH luxR-type" evidence="4">
    <location>
        <begin position="149"/>
        <end position="214"/>
    </location>
</feature>
<dbReference type="AlphaFoldDB" id="A0A318KY66"/>
<accession>A0A318KY66</accession>
<dbReference type="SUPFAM" id="SSF52172">
    <property type="entry name" value="CheY-like"/>
    <property type="match status" value="1"/>
</dbReference>
<dbReference type="SUPFAM" id="SSF46894">
    <property type="entry name" value="C-terminal effector domain of the bipartite response regulators"/>
    <property type="match status" value="1"/>
</dbReference>
<dbReference type="SMART" id="SM00448">
    <property type="entry name" value="REC"/>
    <property type="match status" value="1"/>
</dbReference>
<evidence type="ECO:0000313" key="6">
    <source>
        <dbReference type="EMBL" id="PXX80685.1"/>
    </source>
</evidence>
<dbReference type="Gene3D" id="3.40.50.2300">
    <property type="match status" value="1"/>
</dbReference>
<dbReference type="GO" id="GO:0003677">
    <property type="term" value="F:DNA binding"/>
    <property type="evidence" value="ECO:0007669"/>
    <property type="project" value="UniProtKB-KW"/>
</dbReference>
<reference evidence="6 7" key="1">
    <citation type="submission" date="2018-05" db="EMBL/GenBank/DDBJ databases">
        <title>Genomic Encyclopedia of Type Strains, Phase IV (KMG-IV): sequencing the most valuable type-strain genomes for metagenomic binning, comparative biology and taxonomic classification.</title>
        <authorList>
            <person name="Goeker M."/>
        </authorList>
    </citation>
    <scope>NUCLEOTIDE SEQUENCE [LARGE SCALE GENOMIC DNA]</scope>
    <source>
        <strain evidence="6 7">DSM 29661</strain>
    </source>
</reference>
<name>A0A318KY66_9NEIS</name>
<dbReference type="InterPro" id="IPR036388">
    <property type="entry name" value="WH-like_DNA-bd_sf"/>
</dbReference>
<keyword evidence="1 3" id="KW-0597">Phosphoprotein</keyword>
<keyword evidence="7" id="KW-1185">Reference proteome</keyword>
<dbReference type="GO" id="GO:0000160">
    <property type="term" value="P:phosphorelay signal transduction system"/>
    <property type="evidence" value="ECO:0007669"/>
    <property type="project" value="InterPro"/>
</dbReference>
<dbReference type="InterPro" id="IPR058245">
    <property type="entry name" value="NreC/VraR/RcsB-like_REC"/>
</dbReference>
<dbReference type="OrthoDB" id="9780593at2"/>
<dbReference type="CDD" id="cd17535">
    <property type="entry name" value="REC_NarL-like"/>
    <property type="match status" value="1"/>
</dbReference>
<evidence type="ECO:0000259" key="4">
    <source>
        <dbReference type="PROSITE" id="PS50043"/>
    </source>
</evidence>
<gene>
    <name evidence="6" type="ORF">DFR34_10324</name>
</gene>
<evidence type="ECO:0000256" key="2">
    <source>
        <dbReference type="ARBA" id="ARBA00023125"/>
    </source>
</evidence>
<dbReference type="Gene3D" id="1.10.10.10">
    <property type="entry name" value="Winged helix-like DNA-binding domain superfamily/Winged helix DNA-binding domain"/>
    <property type="match status" value="1"/>
</dbReference>
<dbReference type="EMBL" id="QJKI01000003">
    <property type="protein sequence ID" value="PXX80685.1"/>
    <property type="molecule type" value="Genomic_DNA"/>
</dbReference>
<dbReference type="Proteomes" id="UP000247555">
    <property type="component" value="Unassembled WGS sequence"/>
</dbReference>
<dbReference type="InterPro" id="IPR011006">
    <property type="entry name" value="CheY-like_superfamily"/>
</dbReference>
<dbReference type="PROSITE" id="PS50043">
    <property type="entry name" value="HTH_LUXR_2"/>
    <property type="match status" value="1"/>
</dbReference>
<dbReference type="PRINTS" id="PR00038">
    <property type="entry name" value="HTHLUXR"/>
</dbReference>